<dbReference type="SUPFAM" id="SSF50129">
    <property type="entry name" value="GroES-like"/>
    <property type="match status" value="1"/>
</dbReference>
<dbReference type="InterPro" id="IPR037124">
    <property type="entry name" value="Chaperonin_GroES_sf"/>
</dbReference>
<dbReference type="EMBL" id="JAFKOQ010000010">
    <property type="protein sequence ID" value="MBN8123192.1"/>
    <property type="molecule type" value="Genomic_DNA"/>
</dbReference>
<dbReference type="CDD" id="cd00320">
    <property type="entry name" value="cpn10"/>
    <property type="match status" value="1"/>
</dbReference>
<evidence type="ECO:0000313" key="4">
    <source>
        <dbReference type="Proteomes" id="UP000664056"/>
    </source>
</evidence>
<evidence type="ECO:0000256" key="1">
    <source>
        <dbReference type="ARBA" id="ARBA00006975"/>
    </source>
</evidence>
<accession>A0AAW4HGC8</accession>
<evidence type="ECO:0000313" key="3">
    <source>
        <dbReference type="EMBL" id="MBN8123192.1"/>
    </source>
</evidence>
<gene>
    <name evidence="3" type="ORF">J0J18_15710</name>
</gene>
<proteinExistence type="inferred from homology"/>
<dbReference type="GO" id="GO:0044183">
    <property type="term" value="F:protein folding chaperone"/>
    <property type="evidence" value="ECO:0007669"/>
    <property type="project" value="InterPro"/>
</dbReference>
<keyword evidence="2" id="KW-0143">Chaperone</keyword>
<comment type="caution">
    <text evidence="3">The sequence shown here is derived from an EMBL/GenBank/DDBJ whole genome shotgun (WGS) entry which is preliminary data.</text>
</comment>
<dbReference type="Pfam" id="PF00166">
    <property type="entry name" value="Cpn10"/>
    <property type="match status" value="1"/>
</dbReference>
<name>A0AAW4HGC8_VIBVL</name>
<protein>
    <submittedName>
        <fullName evidence="3">Co-chaperone GroES</fullName>
    </submittedName>
</protein>
<dbReference type="AlphaFoldDB" id="A0AAW4HGC8"/>
<dbReference type="InterPro" id="IPR020818">
    <property type="entry name" value="Chaperonin_GroES"/>
</dbReference>
<dbReference type="RefSeq" id="WP_206622916.1">
    <property type="nucleotide sequence ID" value="NZ_JAFKOQ010000010.1"/>
</dbReference>
<evidence type="ECO:0000256" key="2">
    <source>
        <dbReference type="ARBA" id="ARBA00023186"/>
    </source>
</evidence>
<reference evidence="3" key="1">
    <citation type="submission" date="2021-03" db="EMBL/GenBank/DDBJ databases">
        <title>Study of the foodborne Vibrio vulnificus isolates from China.</title>
        <authorList>
            <person name="Zheng Z."/>
            <person name="Ye L."/>
        </authorList>
    </citation>
    <scope>NUCLEOTIDE SEQUENCE</scope>
    <source>
        <strain evidence="3">Vv1582</strain>
    </source>
</reference>
<organism evidence="3 4">
    <name type="scientific">Vibrio vulnificus</name>
    <dbReference type="NCBI Taxonomy" id="672"/>
    <lineage>
        <taxon>Bacteria</taxon>
        <taxon>Pseudomonadati</taxon>
        <taxon>Pseudomonadota</taxon>
        <taxon>Gammaproteobacteria</taxon>
        <taxon>Vibrionales</taxon>
        <taxon>Vibrionaceae</taxon>
        <taxon>Vibrio</taxon>
    </lineage>
</organism>
<dbReference type="InterPro" id="IPR011032">
    <property type="entry name" value="GroES-like_sf"/>
</dbReference>
<comment type="similarity">
    <text evidence="1">Belongs to the GroES chaperonin family.</text>
</comment>
<dbReference type="SMART" id="SM00883">
    <property type="entry name" value="Cpn10"/>
    <property type="match status" value="1"/>
</dbReference>
<dbReference type="Proteomes" id="UP000664056">
    <property type="component" value="Unassembled WGS sequence"/>
</dbReference>
<sequence length="84" mass="9480">MKLRPLHDWVVIERDKPVEGLLWIPDIPVNRGTVIATGSKVKEVSVGHKVQFNPYSGLEVACNDKTWLFINEAEISFIDVESTC</sequence>
<dbReference type="Gene3D" id="2.30.33.40">
    <property type="entry name" value="GroES chaperonin"/>
    <property type="match status" value="1"/>
</dbReference>
<dbReference type="GO" id="GO:0005524">
    <property type="term" value="F:ATP binding"/>
    <property type="evidence" value="ECO:0007669"/>
    <property type="project" value="InterPro"/>
</dbReference>